<evidence type="ECO:0000256" key="3">
    <source>
        <dbReference type="ARBA" id="ARBA00048267"/>
    </source>
</evidence>
<comment type="caution">
    <text evidence="6">The sequence shown here is derived from an EMBL/GenBank/DDBJ whole genome shotgun (WGS) entry which is preliminary data.</text>
</comment>
<proteinExistence type="predicted"/>
<dbReference type="Proteomes" id="UP000474758">
    <property type="component" value="Unassembled WGS sequence"/>
</dbReference>
<dbReference type="GO" id="GO:0008984">
    <property type="term" value="F:protein-glutamate methylesterase activity"/>
    <property type="evidence" value="ECO:0007669"/>
    <property type="project" value="UniProtKB-EC"/>
</dbReference>
<feature type="active site" evidence="4">
    <location>
        <position position="87"/>
    </location>
</feature>
<feature type="domain" description="CheB-type methylesterase" evidence="5">
    <location>
        <begin position="77"/>
        <end position="261"/>
    </location>
</feature>
<dbReference type="PANTHER" id="PTHR42872:SF6">
    <property type="entry name" value="PROTEIN-GLUTAMATE METHYLESTERASE_PROTEIN-GLUTAMINE GLUTAMINASE"/>
    <property type="match status" value="1"/>
</dbReference>
<dbReference type="InterPro" id="IPR000673">
    <property type="entry name" value="Sig_transdc_resp-reg_Me-estase"/>
</dbReference>
<evidence type="ECO:0000313" key="7">
    <source>
        <dbReference type="Proteomes" id="UP000474758"/>
    </source>
</evidence>
<feature type="active site" evidence="4">
    <location>
        <position position="113"/>
    </location>
</feature>
<dbReference type="InterPro" id="IPR035909">
    <property type="entry name" value="CheB_C"/>
</dbReference>
<keyword evidence="4" id="KW-0145">Chemotaxis</keyword>
<dbReference type="EMBL" id="JAALFE010000001">
    <property type="protein sequence ID" value="NGQ89464.1"/>
    <property type="molecule type" value="Genomic_DNA"/>
</dbReference>
<protein>
    <recommendedName>
        <fullName evidence="2">protein-glutamate methylesterase</fullName>
        <ecNumber evidence="2">3.1.1.61</ecNumber>
    </recommendedName>
</protein>
<dbReference type="PROSITE" id="PS50122">
    <property type="entry name" value="CHEB"/>
    <property type="match status" value="1"/>
</dbReference>
<dbReference type="CDD" id="cd16432">
    <property type="entry name" value="CheB_Rec"/>
    <property type="match status" value="1"/>
</dbReference>
<dbReference type="Gene3D" id="3.40.50.180">
    <property type="entry name" value="Methylesterase CheB, C-terminal domain"/>
    <property type="match status" value="1"/>
</dbReference>
<comment type="catalytic activity">
    <reaction evidence="3">
        <text>[protein]-L-glutamate 5-O-methyl ester + H2O = L-glutamyl-[protein] + methanol + H(+)</text>
        <dbReference type="Rhea" id="RHEA:23236"/>
        <dbReference type="Rhea" id="RHEA-COMP:10208"/>
        <dbReference type="Rhea" id="RHEA-COMP:10311"/>
        <dbReference type="ChEBI" id="CHEBI:15377"/>
        <dbReference type="ChEBI" id="CHEBI:15378"/>
        <dbReference type="ChEBI" id="CHEBI:17790"/>
        <dbReference type="ChEBI" id="CHEBI:29973"/>
        <dbReference type="ChEBI" id="CHEBI:82795"/>
        <dbReference type="EC" id="3.1.1.61"/>
    </reaction>
</comment>
<keyword evidence="1 4" id="KW-0378">Hydrolase</keyword>
<evidence type="ECO:0000313" key="6">
    <source>
        <dbReference type="EMBL" id="NGQ89464.1"/>
    </source>
</evidence>
<sequence length="276" mass="28692">MSADFLAEPELEGVIRLADMIGATAFLYVDEGNAPLRSPFLSRLRLVSMRPRDRIDDLLSGLAGSPAGKALIQGEARLPDLVLIGASTGGIAAIETVLMSFPADCPPTLIVQHIRDGFVPGLVQRLNQRCRPRVVEAAHDLPLRRGTVCIASDANRHLTVSGPTSPRCVLVATAPCQGHRPAVDPLFDSALAWGDRVSAALLTGMGTDGAQGLAALRRAGAHTIAQDRGTSVVWGMPGAAVAAGATETVLPIDRIGPALLAGRAWSRNARTGGPGG</sequence>
<keyword evidence="7" id="KW-1185">Reference proteome</keyword>
<evidence type="ECO:0000259" key="5">
    <source>
        <dbReference type="PROSITE" id="PS50122"/>
    </source>
</evidence>
<dbReference type="GO" id="GO:0000156">
    <property type="term" value="F:phosphorelay response regulator activity"/>
    <property type="evidence" value="ECO:0007669"/>
    <property type="project" value="InterPro"/>
</dbReference>
<dbReference type="AlphaFoldDB" id="A0A6M1TW53"/>
<reference evidence="6 7" key="1">
    <citation type="submission" date="2020-02" db="EMBL/GenBank/DDBJ databases">
        <title>Rhodobacter translucens sp. nov., a novel bacterium isolated from activated sludge.</title>
        <authorList>
            <person name="Liu J."/>
        </authorList>
    </citation>
    <scope>NUCLEOTIDE SEQUENCE [LARGE SCALE GENOMIC DNA]</scope>
    <source>
        <strain evidence="6 7">HX-7-19</strain>
    </source>
</reference>
<name>A0A6M1TW53_9RHOB</name>
<dbReference type="Pfam" id="PF01339">
    <property type="entry name" value="CheB_methylest"/>
    <property type="match status" value="1"/>
</dbReference>
<accession>A0A6M1TW53</accession>
<dbReference type="GO" id="GO:0006935">
    <property type="term" value="P:chemotaxis"/>
    <property type="evidence" value="ECO:0007669"/>
    <property type="project" value="UniProtKB-UniRule"/>
</dbReference>
<gene>
    <name evidence="6" type="ORF">G5V65_01040</name>
</gene>
<organism evidence="6 7">
    <name type="scientific">Paragemmobacter kunshanensis</name>
    <dbReference type="NCBI Taxonomy" id="2583234"/>
    <lineage>
        <taxon>Bacteria</taxon>
        <taxon>Pseudomonadati</taxon>
        <taxon>Pseudomonadota</taxon>
        <taxon>Alphaproteobacteria</taxon>
        <taxon>Rhodobacterales</taxon>
        <taxon>Paracoccaceae</taxon>
        <taxon>Paragemmobacter</taxon>
    </lineage>
</organism>
<dbReference type="GO" id="GO:0005737">
    <property type="term" value="C:cytoplasm"/>
    <property type="evidence" value="ECO:0007669"/>
    <property type="project" value="InterPro"/>
</dbReference>
<dbReference type="EC" id="3.1.1.61" evidence="2"/>
<evidence type="ECO:0000256" key="1">
    <source>
        <dbReference type="ARBA" id="ARBA00022801"/>
    </source>
</evidence>
<evidence type="ECO:0000256" key="4">
    <source>
        <dbReference type="PROSITE-ProRule" id="PRU00050"/>
    </source>
</evidence>
<feature type="active site" evidence="4">
    <location>
        <position position="208"/>
    </location>
</feature>
<evidence type="ECO:0000256" key="2">
    <source>
        <dbReference type="ARBA" id="ARBA00039140"/>
    </source>
</evidence>
<dbReference type="SUPFAM" id="SSF52738">
    <property type="entry name" value="Methylesterase CheB, C-terminal domain"/>
    <property type="match status" value="1"/>
</dbReference>
<dbReference type="PANTHER" id="PTHR42872">
    <property type="entry name" value="PROTEIN-GLUTAMATE METHYLESTERASE/PROTEIN-GLUTAMINE GLUTAMINASE"/>
    <property type="match status" value="1"/>
</dbReference>